<reference evidence="1" key="1">
    <citation type="submission" date="2017-04" db="EMBL/GenBank/DDBJ databases">
        <title>Genome deletions in a multicellular cyanobacterial endosymbiont for morphological adaptation in marine diatoms.</title>
        <authorList>
            <person name="Wang Y."/>
            <person name="Gao H."/>
            <person name="Li R."/>
            <person name="Xu X."/>
        </authorList>
    </citation>
    <scope>NUCLEOTIDE SEQUENCE</scope>
    <source>
        <strain evidence="1">FACHB 800</strain>
    </source>
</reference>
<protein>
    <submittedName>
        <fullName evidence="1">Uncharacterized protein</fullName>
    </submittedName>
</protein>
<proteinExistence type="predicted"/>
<dbReference type="AlphaFoldDB" id="A0A975Y614"/>
<keyword evidence="2" id="KW-1185">Reference proteome</keyword>
<organism evidence="1 2">
    <name type="scientific">Richelia sinica FACHB-800</name>
    <dbReference type="NCBI Taxonomy" id="1357546"/>
    <lineage>
        <taxon>Bacteria</taxon>
        <taxon>Bacillati</taxon>
        <taxon>Cyanobacteriota</taxon>
        <taxon>Cyanophyceae</taxon>
        <taxon>Nostocales</taxon>
        <taxon>Nostocaceae</taxon>
        <taxon>Richelia</taxon>
    </lineage>
</organism>
<evidence type="ECO:0000313" key="1">
    <source>
        <dbReference type="EMBL" id="QXE24810.1"/>
    </source>
</evidence>
<dbReference type="Proteomes" id="UP000683511">
    <property type="component" value="Chromosome"/>
</dbReference>
<gene>
    <name evidence="1" type="ORF">B6N60_03519</name>
</gene>
<dbReference type="EMBL" id="CP021056">
    <property type="protein sequence ID" value="QXE24810.1"/>
    <property type="molecule type" value="Genomic_DNA"/>
</dbReference>
<dbReference type="KEGG" id="rsin:B6N60_03519"/>
<accession>A0A975Y614</accession>
<sequence>MERKERILANETAKSNERKPPEIFCLHFIICKSRSA</sequence>
<name>A0A975Y614_9NOST</name>
<evidence type="ECO:0000313" key="2">
    <source>
        <dbReference type="Proteomes" id="UP000683511"/>
    </source>
</evidence>